<organism evidence="1">
    <name type="scientific">Harvfovirus sp</name>
    <dbReference type="NCBI Taxonomy" id="2487768"/>
    <lineage>
        <taxon>Viruses</taxon>
        <taxon>Varidnaviria</taxon>
        <taxon>Bamfordvirae</taxon>
        <taxon>Nucleocytoviricota</taxon>
        <taxon>Megaviricetes</taxon>
        <taxon>Imitervirales</taxon>
        <taxon>Mimiviridae</taxon>
        <taxon>Klosneuvirinae</taxon>
    </lineage>
</organism>
<accession>A0A3G5A4K2</accession>
<name>A0A3G5A4K2_9VIRU</name>
<protein>
    <submittedName>
        <fullName evidence="1">Uncharacterized protein</fullName>
    </submittedName>
</protein>
<proteinExistence type="predicted"/>
<sequence>MTKNISESDIDTLKYKIKRIVEVLSTHDTQIIECEDFIEKLKLLLEPPYGQFLIKLNKSPFKRKQFFLFSLQRNVIINDGIIFDPKQNDTIFITVPGIYQVNFCANMYHATFNTQFKLTPVLDRKLLRDYQVVAQNPSSVSNTVSLSTAVKIKVSCASEDVPAQLQLLVRTITGPKLISPLRNSEALRGSIINLQKVASL</sequence>
<dbReference type="EMBL" id="MK072248">
    <property type="protein sequence ID" value="AYV80753.1"/>
    <property type="molecule type" value="Genomic_DNA"/>
</dbReference>
<reference evidence="1" key="1">
    <citation type="submission" date="2018-10" db="EMBL/GenBank/DDBJ databases">
        <title>Hidden diversity of soil giant viruses.</title>
        <authorList>
            <person name="Schulz F."/>
            <person name="Alteio L."/>
            <person name="Goudeau D."/>
            <person name="Ryan E.M."/>
            <person name="Malmstrom R.R."/>
            <person name="Blanchard J."/>
            <person name="Woyke T."/>
        </authorList>
    </citation>
    <scope>NUCLEOTIDE SEQUENCE</scope>
    <source>
        <strain evidence="1">HAV1</strain>
    </source>
</reference>
<evidence type="ECO:0000313" key="1">
    <source>
        <dbReference type="EMBL" id="AYV80753.1"/>
    </source>
</evidence>
<gene>
    <name evidence="1" type="ORF">Harvfovirus6_3</name>
</gene>